<evidence type="ECO:0000313" key="1">
    <source>
        <dbReference type="EMBL" id="ELY95154.1"/>
    </source>
</evidence>
<protein>
    <recommendedName>
        <fullName evidence="3">PCNA</fullName>
    </recommendedName>
</protein>
<dbReference type="STRING" id="1227493.C483_02281"/>
<name>M0A9E5_9EURY</name>
<dbReference type="RefSeq" id="WP_006651715.1">
    <property type="nucleotide sequence ID" value="NZ_AOIM01000009.1"/>
</dbReference>
<sequence>MIAKIQIKRDNLIKILDSLHEVSQAADDQPIDIHLLANEDNSIKIYARHISSIQVLHELRDDNSDIDIEVAENARFSFGSQTLRSLIKGADVDRVELRFDRDQFEIEIMESWFATPTTFTLFLISESEFQEARSLHSSKEIGSLERPPLRKNLNMMGKISNVVELQHDDGELWISVSDMVDGKGEVMENIYSDDLQDFEYRYAIDPVHSFLKEMNSHEIDLSIGNEGVLKLESKRSGITSHMIIAPRVKE</sequence>
<evidence type="ECO:0008006" key="3">
    <source>
        <dbReference type="Google" id="ProtNLM"/>
    </source>
</evidence>
<proteinExistence type="predicted"/>
<keyword evidence="2" id="KW-1185">Reference proteome</keyword>
<evidence type="ECO:0000313" key="2">
    <source>
        <dbReference type="Proteomes" id="UP000011519"/>
    </source>
</evidence>
<dbReference type="AlphaFoldDB" id="M0A9E5"/>
<dbReference type="OrthoDB" id="384266at2157"/>
<reference evidence="1 2" key="1">
    <citation type="journal article" date="2014" name="PLoS Genet.">
        <title>Phylogenetically driven sequencing of extremely halophilic archaea reveals strategies for static and dynamic osmo-response.</title>
        <authorList>
            <person name="Becker E.A."/>
            <person name="Seitzer P.M."/>
            <person name="Tritt A."/>
            <person name="Larsen D."/>
            <person name="Krusor M."/>
            <person name="Yao A.I."/>
            <person name="Wu D."/>
            <person name="Madern D."/>
            <person name="Eisen J.A."/>
            <person name="Darling A.E."/>
            <person name="Facciotti M.T."/>
        </authorList>
    </citation>
    <scope>NUCLEOTIDE SEQUENCE [LARGE SCALE GENOMIC DNA]</scope>
    <source>
        <strain evidence="1 2">JCM 10989</strain>
    </source>
</reference>
<accession>M0A9E5</accession>
<dbReference type="EMBL" id="AOIM01000009">
    <property type="protein sequence ID" value="ELY95154.1"/>
    <property type="molecule type" value="Genomic_DNA"/>
</dbReference>
<gene>
    <name evidence="1" type="ORF">C483_02281</name>
</gene>
<organism evidence="1 2">
    <name type="scientific">Natrialba hulunbeirensis JCM 10989</name>
    <dbReference type="NCBI Taxonomy" id="1227493"/>
    <lineage>
        <taxon>Archaea</taxon>
        <taxon>Methanobacteriati</taxon>
        <taxon>Methanobacteriota</taxon>
        <taxon>Stenosarchaea group</taxon>
        <taxon>Halobacteria</taxon>
        <taxon>Halobacteriales</taxon>
        <taxon>Natrialbaceae</taxon>
        <taxon>Natrialba</taxon>
    </lineage>
</organism>
<comment type="caution">
    <text evidence="1">The sequence shown here is derived from an EMBL/GenBank/DDBJ whole genome shotgun (WGS) entry which is preliminary data.</text>
</comment>
<dbReference type="Proteomes" id="UP000011519">
    <property type="component" value="Unassembled WGS sequence"/>
</dbReference>